<comment type="caution">
    <text evidence="3">The sequence shown here is derived from an EMBL/GenBank/DDBJ whole genome shotgun (WGS) entry which is preliminary data.</text>
</comment>
<gene>
    <name evidence="3" type="ORF">AN218_00700</name>
</gene>
<organism evidence="3 4">
    <name type="scientific">Streptomyces nanshensis</name>
    <dbReference type="NCBI Taxonomy" id="518642"/>
    <lineage>
        <taxon>Bacteria</taxon>
        <taxon>Bacillati</taxon>
        <taxon>Actinomycetota</taxon>
        <taxon>Actinomycetes</taxon>
        <taxon>Kitasatosporales</taxon>
        <taxon>Streptomycetaceae</taxon>
        <taxon>Streptomyces</taxon>
    </lineage>
</organism>
<accession>A0A1E7LDS7</accession>
<sequence>MAYGPPPEPHEPAPHAAPPPPQSPPQPQHSPQPQQWSGSPAAARTPGPGLAVASVVLGLVACALPLLPFNLDLVRQYLTFPFGFGGLVLAIGGCTGGRRGRPVAVTGIVLCGLALGMGVFMVAG</sequence>
<evidence type="ECO:0000313" key="3">
    <source>
        <dbReference type="EMBL" id="OEV14123.1"/>
    </source>
</evidence>
<evidence type="ECO:0000313" key="4">
    <source>
        <dbReference type="Proteomes" id="UP000176005"/>
    </source>
</evidence>
<name>A0A1E7LDS7_9ACTN</name>
<keyword evidence="2" id="KW-0472">Membrane</keyword>
<protein>
    <recommendedName>
        <fullName evidence="5">DUF4190 domain-containing protein</fullName>
    </recommendedName>
</protein>
<dbReference type="AlphaFoldDB" id="A0A1E7LDS7"/>
<feature type="transmembrane region" description="Helical" evidence="2">
    <location>
        <begin position="50"/>
        <end position="71"/>
    </location>
</feature>
<feature type="transmembrane region" description="Helical" evidence="2">
    <location>
        <begin position="77"/>
        <end position="96"/>
    </location>
</feature>
<evidence type="ECO:0000256" key="1">
    <source>
        <dbReference type="SAM" id="MobiDB-lite"/>
    </source>
</evidence>
<keyword evidence="4" id="KW-1185">Reference proteome</keyword>
<keyword evidence="2" id="KW-1133">Transmembrane helix</keyword>
<evidence type="ECO:0008006" key="5">
    <source>
        <dbReference type="Google" id="ProtNLM"/>
    </source>
</evidence>
<dbReference type="RefSeq" id="WP_070014470.1">
    <property type="nucleotide sequence ID" value="NZ_LJGW01000019.1"/>
</dbReference>
<feature type="compositionally biased region" description="Low complexity" evidence="1">
    <location>
        <begin position="31"/>
        <end position="43"/>
    </location>
</feature>
<proteinExistence type="predicted"/>
<dbReference type="EMBL" id="LJGW01000019">
    <property type="protein sequence ID" value="OEV14123.1"/>
    <property type="molecule type" value="Genomic_DNA"/>
</dbReference>
<feature type="region of interest" description="Disordered" evidence="1">
    <location>
        <begin position="1"/>
        <end position="45"/>
    </location>
</feature>
<reference evidence="3 4" key="1">
    <citation type="journal article" date="2016" name="Front. Microbiol.">
        <title>Comparative Genomics Analysis of Streptomyces Species Reveals Their Adaptation to the Marine Environment and Their Diversity at the Genomic Level.</title>
        <authorList>
            <person name="Tian X."/>
            <person name="Zhang Z."/>
            <person name="Yang T."/>
            <person name="Chen M."/>
            <person name="Li J."/>
            <person name="Chen F."/>
            <person name="Yang J."/>
            <person name="Li W."/>
            <person name="Zhang B."/>
            <person name="Zhang Z."/>
            <person name="Wu J."/>
            <person name="Zhang C."/>
            <person name="Long L."/>
            <person name="Xiao J."/>
        </authorList>
    </citation>
    <scope>NUCLEOTIDE SEQUENCE [LARGE SCALE GENOMIC DNA]</scope>
    <source>
        <strain evidence="3 4">SCSIO 10429</strain>
    </source>
</reference>
<dbReference type="Proteomes" id="UP000176005">
    <property type="component" value="Unassembled WGS sequence"/>
</dbReference>
<feature type="compositionally biased region" description="Pro residues" evidence="1">
    <location>
        <begin position="15"/>
        <end position="30"/>
    </location>
</feature>
<feature type="transmembrane region" description="Helical" evidence="2">
    <location>
        <begin position="103"/>
        <end position="123"/>
    </location>
</feature>
<evidence type="ECO:0000256" key="2">
    <source>
        <dbReference type="SAM" id="Phobius"/>
    </source>
</evidence>
<keyword evidence="2" id="KW-0812">Transmembrane</keyword>